<dbReference type="InterPro" id="IPR011708">
    <property type="entry name" value="DNA_pol3_alpha_NTPase_dom"/>
</dbReference>
<evidence type="ECO:0000256" key="3">
    <source>
        <dbReference type="ARBA" id="ARBA00012417"/>
    </source>
</evidence>
<evidence type="ECO:0000256" key="5">
    <source>
        <dbReference type="ARBA" id="ARBA00022490"/>
    </source>
</evidence>
<dbReference type="GO" id="GO:0003676">
    <property type="term" value="F:nucleic acid binding"/>
    <property type="evidence" value="ECO:0007669"/>
    <property type="project" value="InterPro"/>
</dbReference>
<protein>
    <recommendedName>
        <fullName evidence="4">Error-prone DNA polymerase</fullName>
        <ecNumber evidence="3">2.7.7.7</ecNumber>
    </recommendedName>
</protein>
<dbReference type="Pfam" id="PF01336">
    <property type="entry name" value="tRNA_anti-codon"/>
    <property type="match status" value="1"/>
</dbReference>
<dbReference type="GO" id="GO:0006260">
    <property type="term" value="P:DNA replication"/>
    <property type="evidence" value="ECO:0007669"/>
    <property type="project" value="UniProtKB-KW"/>
</dbReference>
<keyword evidence="10" id="KW-0239">DNA-directed DNA polymerase</keyword>
<dbReference type="Pfam" id="PF02811">
    <property type="entry name" value="PHP"/>
    <property type="match status" value="1"/>
</dbReference>
<dbReference type="InterPro" id="IPR004365">
    <property type="entry name" value="NA-bd_OB_tRNA"/>
</dbReference>
<keyword evidence="6" id="KW-0808">Transferase</keyword>
<dbReference type="InterPro" id="IPR040982">
    <property type="entry name" value="DNA_pol3_finger"/>
</dbReference>
<keyword evidence="7" id="KW-0548">Nucleotidyltransferase</keyword>
<evidence type="ECO:0000256" key="10">
    <source>
        <dbReference type="ARBA" id="ARBA00022932"/>
    </source>
</evidence>
<name>A0A6J6LQC2_9ZZZZ</name>
<dbReference type="SUPFAM" id="SSF89550">
    <property type="entry name" value="PHP domain-like"/>
    <property type="match status" value="1"/>
</dbReference>
<keyword evidence="9" id="KW-0227">DNA damage</keyword>
<dbReference type="GO" id="GO:0006281">
    <property type="term" value="P:DNA repair"/>
    <property type="evidence" value="ECO:0007669"/>
    <property type="project" value="UniProtKB-KW"/>
</dbReference>
<dbReference type="SMART" id="SM00481">
    <property type="entry name" value="POLIIIAc"/>
    <property type="match status" value="1"/>
</dbReference>
<accession>A0A6J6LQC2</accession>
<dbReference type="Pfam" id="PF14579">
    <property type="entry name" value="HHH_6"/>
    <property type="match status" value="1"/>
</dbReference>
<evidence type="ECO:0000256" key="9">
    <source>
        <dbReference type="ARBA" id="ARBA00022763"/>
    </source>
</evidence>
<evidence type="ECO:0000256" key="4">
    <source>
        <dbReference type="ARBA" id="ARBA00017273"/>
    </source>
</evidence>
<sequence length="1084" mass="118120">MPWHELEARLSDGRAPSSVGWNAGGDGPAFSATRQPFEPVLSRQQPMVPYAELHCTSNFSFLEGAAHPEELAEVAAALGLSALAITDRNGLYGVVRFAEAARAVNLPTIFGVELDCAGGDIVLLARGPSGYARMARAISEGQLAGSKGAPVFSFPTVGQTVRDHCLVLTGGRTSAVVKALVQHGPAEAERSLRSLIEHFGQRNVLVELWDHGDPIDGVRNDQLVQLAAMLDLECVASNNVMYAVPAQHRLATALAAVRNRCGLDSIDHLLPAAATAYLRSGAEQQRRFARYPGVVERTATLAHEIAFDLSLVAPQLPPFPCPDGHTEMSYLRHLVARGAQHRYGEKPVESNEDLSLRARAWRTIDHELEIIETLGFAGYFLVVWDIVRFCTEQGILCQGRGSAANSAVCFSLGITKADAVSLGLLFERFLSPERDGPPDIDIDIESGRREEVIQYVYARHGRHHAAQVANVITYRSRSAVRDMARALGHRPDQQDSWSKQVDAWGTVAITATQRDHDIPDLVLEMAAEVEHMPRHLGIHSGGMVMCDRPIIEVCPVEWGRMANRSVLQWDKDDCAAAGLVKFDLLGLGMLSALSNAVSLISEHRGYELDLATIPQEDDVYSMLCRADTVGVFQVESRAQMSTLPRLKPRRFYDLVVEIALIRPGPIQGGSVHPYIRRRNGLEPITYLHPLLENSLGKTLGVPLFQEQLMQMAIDVAGFTASEADQLRQAMGSKRSQARMERLKVRLYQGMAERGITDAIADEIFLKMAAFANYGFPESHSVSFAYLVYSSSYIKLHEPAVFCAALLNAQPMGFWSPHTLVRDARRHGVVVRTPDINASGHEATLEVCSESETGLAVRLGVGSVRGIGSELARDIASHRPYTSIEELVARVPALSRKQVEALATAGAFTDSFGDDRRHALWEAGAHGHGDVAHLQGIMGLNSRPTLPGMEPVEEAIADLWATGISPDGHPTIFLREQLAAKGVVTADGLPAVPHKDRVLVAGIVTHRQRPMSARGATFISLEDETGLINVVCSKGCWARYRSVARDASALLVRGRVESATGVINIVAEQLLPLFAPATIPSRDFR</sequence>
<dbReference type="PANTHER" id="PTHR32294">
    <property type="entry name" value="DNA POLYMERASE III SUBUNIT ALPHA"/>
    <property type="match status" value="1"/>
</dbReference>
<comment type="subcellular location">
    <subcellularLocation>
        <location evidence="1">Cytoplasm</location>
    </subcellularLocation>
</comment>
<reference evidence="14" key="1">
    <citation type="submission" date="2020-05" db="EMBL/GenBank/DDBJ databases">
        <authorList>
            <person name="Chiriac C."/>
            <person name="Salcher M."/>
            <person name="Ghai R."/>
            <person name="Kavagutti S V."/>
        </authorList>
    </citation>
    <scope>NUCLEOTIDE SEQUENCE</scope>
</reference>
<dbReference type="CDD" id="cd04485">
    <property type="entry name" value="DnaE_OBF"/>
    <property type="match status" value="1"/>
</dbReference>
<dbReference type="HAMAP" id="MF_01902">
    <property type="entry name" value="DNApol_error_prone"/>
    <property type="match status" value="1"/>
</dbReference>
<evidence type="ECO:0000256" key="8">
    <source>
        <dbReference type="ARBA" id="ARBA00022705"/>
    </source>
</evidence>
<evidence type="ECO:0000256" key="1">
    <source>
        <dbReference type="ARBA" id="ARBA00004496"/>
    </source>
</evidence>
<dbReference type="Gene3D" id="3.20.20.140">
    <property type="entry name" value="Metal-dependent hydrolases"/>
    <property type="match status" value="1"/>
</dbReference>
<comment type="catalytic activity">
    <reaction evidence="12">
        <text>DNA(n) + a 2'-deoxyribonucleoside 5'-triphosphate = DNA(n+1) + diphosphate</text>
        <dbReference type="Rhea" id="RHEA:22508"/>
        <dbReference type="Rhea" id="RHEA-COMP:17339"/>
        <dbReference type="Rhea" id="RHEA-COMP:17340"/>
        <dbReference type="ChEBI" id="CHEBI:33019"/>
        <dbReference type="ChEBI" id="CHEBI:61560"/>
        <dbReference type="ChEBI" id="CHEBI:173112"/>
        <dbReference type="EC" id="2.7.7.7"/>
    </reaction>
</comment>
<evidence type="ECO:0000256" key="11">
    <source>
        <dbReference type="ARBA" id="ARBA00023204"/>
    </source>
</evidence>
<dbReference type="NCBIfam" id="TIGR00594">
    <property type="entry name" value="polc"/>
    <property type="match status" value="1"/>
</dbReference>
<keyword evidence="5" id="KW-0963">Cytoplasm</keyword>
<dbReference type="InterPro" id="IPR004013">
    <property type="entry name" value="PHP_dom"/>
</dbReference>
<keyword evidence="11" id="KW-0234">DNA repair</keyword>
<evidence type="ECO:0000256" key="12">
    <source>
        <dbReference type="ARBA" id="ARBA00049244"/>
    </source>
</evidence>
<evidence type="ECO:0000256" key="7">
    <source>
        <dbReference type="ARBA" id="ARBA00022695"/>
    </source>
</evidence>
<dbReference type="AlphaFoldDB" id="A0A6J6LQC2"/>
<comment type="similarity">
    <text evidence="2">Belongs to the DNA polymerase type-C family. DnaE2 subfamily.</text>
</comment>
<dbReference type="NCBIfam" id="NF004225">
    <property type="entry name" value="PRK05672.1"/>
    <property type="match status" value="1"/>
</dbReference>
<evidence type="ECO:0000256" key="6">
    <source>
        <dbReference type="ARBA" id="ARBA00022679"/>
    </source>
</evidence>
<dbReference type="Gene3D" id="1.10.150.870">
    <property type="match status" value="1"/>
</dbReference>
<feature type="domain" description="Polymerase/histidinol phosphatase N-terminal" evidence="13">
    <location>
        <begin position="51"/>
        <end position="118"/>
    </location>
</feature>
<dbReference type="GO" id="GO:0008408">
    <property type="term" value="F:3'-5' exonuclease activity"/>
    <property type="evidence" value="ECO:0007669"/>
    <property type="project" value="InterPro"/>
</dbReference>
<dbReference type="InterPro" id="IPR003141">
    <property type="entry name" value="Pol/His_phosphatase_N"/>
</dbReference>
<proteinExistence type="inferred from homology"/>
<dbReference type="InterPro" id="IPR023073">
    <property type="entry name" value="DnaE2"/>
</dbReference>
<gene>
    <name evidence="14" type="ORF">UFOPK2334_00123</name>
</gene>
<evidence type="ECO:0000259" key="13">
    <source>
        <dbReference type="SMART" id="SM00481"/>
    </source>
</evidence>
<organism evidence="14">
    <name type="scientific">freshwater metagenome</name>
    <dbReference type="NCBI Taxonomy" id="449393"/>
    <lineage>
        <taxon>unclassified sequences</taxon>
        <taxon>metagenomes</taxon>
        <taxon>ecological metagenomes</taxon>
    </lineage>
</organism>
<evidence type="ECO:0000313" key="14">
    <source>
        <dbReference type="EMBL" id="CAB4663852.1"/>
    </source>
</evidence>
<dbReference type="EC" id="2.7.7.7" evidence="3"/>
<dbReference type="InterPro" id="IPR016195">
    <property type="entry name" value="Pol/histidinol_Pase-like"/>
</dbReference>
<keyword evidence="8" id="KW-0235">DNA replication</keyword>
<dbReference type="Pfam" id="PF07733">
    <property type="entry name" value="DNA_pol3_alpha"/>
    <property type="match status" value="1"/>
</dbReference>
<evidence type="ECO:0000256" key="2">
    <source>
        <dbReference type="ARBA" id="ARBA00007391"/>
    </source>
</evidence>
<dbReference type="GO" id="GO:0005737">
    <property type="term" value="C:cytoplasm"/>
    <property type="evidence" value="ECO:0007669"/>
    <property type="project" value="UniProtKB-SubCell"/>
</dbReference>
<dbReference type="InterPro" id="IPR004805">
    <property type="entry name" value="DnaE2/DnaE/PolC"/>
</dbReference>
<dbReference type="Pfam" id="PF17657">
    <property type="entry name" value="DNA_pol3_finger"/>
    <property type="match status" value="1"/>
</dbReference>
<dbReference type="GO" id="GO:0003887">
    <property type="term" value="F:DNA-directed DNA polymerase activity"/>
    <property type="evidence" value="ECO:0007669"/>
    <property type="project" value="UniProtKB-KW"/>
</dbReference>
<dbReference type="PANTHER" id="PTHR32294:SF4">
    <property type="entry name" value="ERROR-PRONE DNA POLYMERASE"/>
    <property type="match status" value="1"/>
</dbReference>
<dbReference type="EMBL" id="CAEZXA010000005">
    <property type="protein sequence ID" value="CAB4663852.1"/>
    <property type="molecule type" value="Genomic_DNA"/>
</dbReference>
<dbReference type="InterPro" id="IPR029460">
    <property type="entry name" value="DNAPol_HHH"/>
</dbReference>